<accession>A0AAD4UX92</accession>
<dbReference type="PANTHER" id="PTHR48258">
    <property type="entry name" value="DUF4218 DOMAIN-CONTAINING PROTEIN-RELATED"/>
    <property type="match status" value="1"/>
</dbReference>
<evidence type="ECO:0000259" key="2">
    <source>
        <dbReference type="Pfam" id="PF13960"/>
    </source>
</evidence>
<feature type="region of interest" description="Disordered" evidence="1">
    <location>
        <begin position="432"/>
        <end position="480"/>
    </location>
</feature>
<feature type="domain" description="DUF4218" evidence="2">
    <location>
        <begin position="244"/>
        <end position="339"/>
    </location>
</feature>
<dbReference type="EMBL" id="JAJFAZ020000008">
    <property type="protein sequence ID" value="KAI5313781.1"/>
    <property type="molecule type" value="Genomic_DNA"/>
</dbReference>
<comment type="caution">
    <text evidence="3">The sequence shown here is derived from an EMBL/GenBank/DDBJ whole genome shotgun (WGS) entry which is preliminary data.</text>
</comment>
<keyword evidence="4" id="KW-1185">Reference proteome</keyword>
<protein>
    <recommendedName>
        <fullName evidence="2">DUF4218 domain-containing protein</fullName>
    </recommendedName>
</protein>
<reference evidence="3 4" key="1">
    <citation type="journal article" date="2022" name="G3 (Bethesda)">
        <title>Whole-genome sequence and methylome profiling of the almond [Prunus dulcis (Mill.) D.A. Webb] cultivar 'Nonpareil'.</title>
        <authorList>
            <person name="D'Amico-Willman K.M."/>
            <person name="Ouma W.Z."/>
            <person name="Meulia T."/>
            <person name="Sideli G.M."/>
            <person name="Gradziel T.M."/>
            <person name="Fresnedo-Ramirez J."/>
        </authorList>
    </citation>
    <scope>NUCLEOTIDE SEQUENCE [LARGE SCALE GENOMIC DNA]</scope>
    <source>
        <strain evidence="3">Clone GOH B32 T37-40</strain>
    </source>
</reference>
<evidence type="ECO:0000256" key="1">
    <source>
        <dbReference type="SAM" id="MobiDB-lite"/>
    </source>
</evidence>
<sequence length="560" mass="62711">MFTLRAAVMWTVNDFPAYAMVSGWSTKGYMTCPEKDKEFDGNTERRLRPREWSGDEILKQLNRLDFAPFEKTVSRTRPSTHMNWTHKPMFFEVTYWSKLKLRHNLGVMHVEKNVFDTLVGTILDIEGKTKDTIKARLDLERMGIRRGLWMNRESDKARRDLAFFSMELNDKKEFLKFVSSVKFPDGYASNIARCVNVDGGKFTGPKSHDCHVFMQRLLPVRIRHLLPEDVVKPIMLLSRFFSQLTAKTLRKTDMFQLCHDIVQVLCKFEMVFPPAFFTSMMHVMVHLPEEALLAGPVNYRWMYPIERILGELKKSVRNRAKPEGSIIEAWVQYESLTLSGIPLPLWNLDRVATTLVPRSFPAITIEPAAIISSIFTESAPLSFSLVWRPNPTPEMSDLIRRHGEVTTKQSSEPPTQPTSAATAPALMDHLAVGPAGSQAPASSASLVAQPVSTKRRHRLASTTDTTSTDASGSQPEMTRSIGSSTTCVLLIALLLVASMEMPVVEGGRGCKQASKSMTTCTAHPECDKKCKGEKAKMGLCRGPEAKSAGATCVNMNGNFV</sequence>
<proteinExistence type="predicted"/>
<feature type="compositionally biased region" description="Low complexity" evidence="1">
    <location>
        <begin position="433"/>
        <end position="445"/>
    </location>
</feature>
<gene>
    <name evidence="3" type="ORF">L3X38_042957</name>
</gene>
<dbReference type="AlphaFoldDB" id="A0AAD4UX92"/>
<evidence type="ECO:0000313" key="3">
    <source>
        <dbReference type="EMBL" id="KAI5313781.1"/>
    </source>
</evidence>
<dbReference type="Pfam" id="PF02992">
    <property type="entry name" value="Transposase_21"/>
    <property type="match status" value="1"/>
</dbReference>
<dbReference type="PANTHER" id="PTHR48258:SF6">
    <property type="entry name" value="LEUCINE-RICH REPEAT DOMAIN, L DOMAIN-CONTAINING PROTEIN"/>
    <property type="match status" value="1"/>
</dbReference>
<name>A0AAD4UX92_PRUDU</name>
<dbReference type="Proteomes" id="UP001054821">
    <property type="component" value="Chromosome 8"/>
</dbReference>
<dbReference type="Pfam" id="PF13960">
    <property type="entry name" value="DUF4218"/>
    <property type="match status" value="1"/>
</dbReference>
<dbReference type="InterPro" id="IPR004242">
    <property type="entry name" value="Transposase_21"/>
</dbReference>
<feature type="compositionally biased region" description="Low complexity" evidence="1">
    <location>
        <begin position="460"/>
        <end position="471"/>
    </location>
</feature>
<organism evidence="3 4">
    <name type="scientific">Prunus dulcis</name>
    <name type="common">Almond</name>
    <name type="synonym">Amygdalus dulcis</name>
    <dbReference type="NCBI Taxonomy" id="3755"/>
    <lineage>
        <taxon>Eukaryota</taxon>
        <taxon>Viridiplantae</taxon>
        <taxon>Streptophyta</taxon>
        <taxon>Embryophyta</taxon>
        <taxon>Tracheophyta</taxon>
        <taxon>Spermatophyta</taxon>
        <taxon>Magnoliopsida</taxon>
        <taxon>eudicotyledons</taxon>
        <taxon>Gunneridae</taxon>
        <taxon>Pentapetalae</taxon>
        <taxon>rosids</taxon>
        <taxon>fabids</taxon>
        <taxon>Rosales</taxon>
        <taxon>Rosaceae</taxon>
        <taxon>Amygdaloideae</taxon>
        <taxon>Amygdaleae</taxon>
        <taxon>Prunus</taxon>
    </lineage>
</organism>
<dbReference type="InterPro" id="IPR025452">
    <property type="entry name" value="DUF4218"/>
</dbReference>
<evidence type="ECO:0000313" key="4">
    <source>
        <dbReference type="Proteomes" id="UP001054821"/>
    </source>
</evidence>